<feature type="domain" description="Myosin motor" evidence="12">
    <location>
        <begin position="59"/>
        <end position="498"/>
    </location>
</feature>
<keyword evidence="7 9" id="KW-0505">Motor protein</keyword>
<dbReference type="Gene3D" id="1.10.10.820">
    <property type="match status" value="1"/>
</dbReference>
<evidence type="ECO:0000256" key="2">
    <source>
        <dbReference type="ARBA" id="ARBA00022741"/>
    </source>
</evidence>
<evidence type="ECO:0000256" key="8">
    <source>
        <dbReference type="ARBA" id="ARBA00023203"/>
    </source>
</evidence>
<feature type="coiled-coil region" evidence="10">
    <location>
        <begin position="774"/>
        <end position="958"/>
    </location>
</feature>
<dbReference type="InterPro" id="IPR000048">
    <property type="entry name" value="IQ_motif_EF-hand-BS"/>
</dbReference>
<name>A0A218XI07_PUNGR</name>
<dbReference type="EMBL" id="MTKT01001802">
    <property type="protein sequence ID" value="OWM84091.1"/>
    <property type="molecule type" value="Genomic_DNA"/>
</dbReference>
<dbReference type="GO" id="GO:0000146">
    <property type="term" value="F:microfilament motor activity"/>
    <property type="evidence" value="ECO:0007669"/>
    <property type="project" value="TreeGrafter"/>
</dbReference>
<evidence type="ECO:0008006" key="16">
    <source>
        <dbReference type="Google" id="ProtNLM"/>
    </source>
</evidence>
<dbReference type="InterPro" id="IPR004009">
    <property type="entry name" value="SH3_Myosin"/>
</dbReference>
<dbReference type="PROSITE" id="PS51456">
    <property type="entry name" value="MYOSIN_MOTOR"/>
    <property type="match status" value="2"/>
</dbReference>
<dbReference type="Gene3D" id="3.40.850.10">
    <property type="entry name" value="Kinesin motor domain"/>
    <property type="match status" value="2"/>
</dbReference>
<evidence type="ECO:0000256" key="10">
    <source>
        <dbReference type="SAM" id="Coils"/>
    </source>
</evidence>
<dbReference type="GO" id="GO:0007015">
    <property type="term" value="P:actin filament organization"/>
    <property type="evidence" value="ECO:0007669"/>
    <property type="project" value="InterPro"/>
</dbReference>
<evidence type="ECO:0000256" key="7">
    <source>
        <dbReference type="ARBA" id="ARBA00023175"/>
    </source>
</evidence>
<dbReference type="FunFam" id="1.20.120.720:FF:000011">
    <property type="entry name" value="Myosin 2"/>
    <property type="match status" value="1"/>
</dbReference>
<dbReference type="SMART" id="SM01132">
    <property type="entry name" value="DIL"/>
    <property type="match status" value="1"/>
</dbReference>
<evidence type="ECO:0000259" key="12">
    <source>
        <dbReference type="PROSITE" id="PS51456"/>
    </source>
</evidence>
<dbReference type="PANTHER" id="PTHR13140:SF781">
    <property type="entry name" value="MYOSIN-15"/>
    <property type="match status" value="1"/>
</dbReference>
<feature type="domain" description="Dilute" evidence="11">
    <location>
        <begin position="1071"/>
        <end position="1325"/>
    </location>
</feature>
<keyword evidence="4" id="KW-0112">Calmodulin-binding</keyword>
<dbReference type="GO" id="GO:0051015">
    <property type="term" value="F:actin filament binding"/>
    <property type="evidence" value="ECO:0007669"/>
    <property type="project" value="TreeGrafter"/>
</dbReference>
<dbReference type="InterPro" id="IPR002710">
    <property type="entry name" value="Dilute_dom"/>
</dbReference>
<evidence type="ECO:0000256" key="6">
    <source>
        <dbReference type="ARBA" id="ARBA00023123"/>
    </source>
</evidence>
<keyword evidence="8 9" id="KW-0009">Actin-binding</keyword>
<protein>
    <recommendedName>
        <fullName evidence="16">Myosin-15</fullName>
    </recommendedName>
</protein>
<dbReference type="PROSITE" id="PS50096">
    <property type="entry name" value="IQ"/>
    <property type="match status" value="6"/>
</dbReference>
<reference evidence="15" key="1">
    <citation type="journal article" date="2017" name="Plant J.">
        <title>The pomegranate (Punica granatum L.) genome and the genomics of punicalagin biosynthesis.</title>
        <authorList>
            <person name="Qin G."/>
            <person name="Xu C."/>
            <person name="Ming R."/>
            <person name="Tang H."/>
            <person name="Guyot R."/>
            <person name="Kramer E.M."/>
            <person name="Hu Y."/>
            <person name="Yi X."/>
            <person name="Qi Y."/>
            <person name="Xu X."/>
            <person name="Gao Z."/>
            <person name="Pan H."/>
            <person name="Jian J."/>
            <person name="Tian Y."/>
            <person name="Yue Z."/>
            <person name="Xu Y."/>
        </authorList>
    </citation>
    <scope>NUCLEOTIDE SEQUENCE [LARGE SCALE GENOMIC DNA]</scope>
    <source>
        <strain evidence="15">cv. Dabenzi</strain>
    </source>
</reference>
<evidence type="ECO:0000313" key="15">
    <source>
        <dbReference type="Proteomes" id="UP000197138"/>
    </source>
</evidence>
<keyword evidence="1" id="KW-0677">Repeat</keyword>
<dbReference type="Pfam" id="PF00063">
    <property type="entry name" value="Myosin_head"/>
    <property type="match status" value="2"/>
</dbReference>
<dbReference type="Pfam" id="PF00612">
    <property type="entry name" value="IQ"/>
    <property type="match status" value="4"/>
</dbReference>
<dbReference type="GO" id="GO:0016459">
    <property type="term" value="C:myosin complex"/>
    <property type="evidence" value="ECO:0007669"/>
    <property type="project" value="UniProtKB-KW"/>
</dbReference>
<dbReference type="Gene3D" id="1.20.120.720">
    <property type="entry name" value="Myosin VI head, motor domain, U50 subdomain"/>
    <property type="match status" value="1"/>
</dbReference>
<dbReference type="SMART" id="SM00015">
    <property type="entry name" value="IQ"/>
    <property type="match status" value="6"/>
</dbReference>
<dbReference type="GO" id="GO:0005737">
    <property type="term" value="C:cytoplasm"/>
    <property type="evidence" value="ECO:0007669"/>
    <property type="project" value="TreeGrafter"/>
</dbReference>
<evidence type="ECO:0000256" key="5">
    <source>
        <dbReference type="ARBA" id="ARBA00023054"/>
    </source>
</evidence>
<dbReference type="PROSITE" id="PS51126">
    <property type="entry name" value="DILUTE"/>
    <property type="match status" value="1"/>
</dbReference>
<keyword evidence="6 9" id="KW-0518">Myosin</keyword>
<feature type="region of interest" description="Actin-binding" evidence="9">
    <location>
        <begin position="520"/>
        <end position="542"/>
    </location>
</feature>
<dbReference type="SMART" id="SM00242">
    <property type="entry name" value="MYSc"/>
    <property type="match status" value="1"/>
</dbReference>
<dbReference type="SUPFAM" id="SSF52540">
    <property type="entry name" value="P-loop containing nucleoside triphosphate hydrolases"/>
    <property type="match status" value="2"/>
</dbReference>
<dbReference type="CDD" id="cd15475">
    <property type="entry name" value="MyosinXI_CBD"/>
    <property type="match status" value="1"/>
</dbReference>
<dbReference type="InterPro" id="IPR027417">
    <property type="entry name" value="P-loop_NTPase"/>
</dbReference>
<evidence type="ECO:0000256" key="1">
    <source>
        <dbReference type="ARBA" id="ARBA00022737"/>
    </source>
</evidence>
<dbReference type="Gene3D" id="1.20.5.190">
    <property type="match status" value="3"/>
</dbReference>
<organism evidence="14 15">
    <name type="scientific">Punica granatum</name>
    <name type="common">Pomegranate</name>
    <dbReference type="NCBI Taxonomy" id="22663"/>
    <lineage>
        <taxon>Eukaryota</taxon>
        <taxon>Viridiplantae</taxon>
        <taxon>Streptophyta</taxon>
        <taxon>Embryophyta</taxon>
        <taxon>Tracheophyta</taxon>
        <taxon>Spermatophyta</taxon>
        <taxon>Magnoliopsida</taxon>
        <taxon>eudicotyledons</taxon>
        <taxon>Gunneridae</taxon>
        <taxon>Pentapetalae</taxon>
        <taxon>rosids</taxon>
        <taxon>malvids</taxon>
        <taxon>Myrtales</taxon>
        <taxon>Lythraceae</taxon>
        <taxon>Punica</taxon>
    </lineage>
</organism>
<evidence type="ECO:0000313" key="14">
    <source>
        <dbReference type="EMBL" id="OWM84091.1"/>
    </source>
</evidence>
<comment type="caution">
    <text evidence="9">Lacks conserved residue(s) required for the propagation of feature annotation.</text>
</comment>
<dbReference type="Gene3D" id="1.20.58.530">
    <property type="match status" value="2"/>
</dbReference>
<dbReference type="GO" id="GO:0005524">
    <property type="term" value="F:ATP binding"/>
    <property type="evidence" value="ECO:0007669"/>
    <property type="project" value="UniProtKB-UniRule"/>
</dbReference>
<evidence type="ECO:0000256" key="4">
    <source>
        <dbReference type="ARBA" id="ARBA00022860"/>
    </source>
</evidence>
<dbReference type="GO" id="GO:0005516">
    <property type="term" value="F:calmodulin binding"/>
    <property type="evidence" value="ECO:0007669"/>
    <property type="project" value="UniProtKB-KW"/>
</dbReference>
<dbReference type="Proteomes" id="UP000197138">
    <property type="component" value="Unassembled WGS sequence"/>
</dbReference>
<feature type="binding site" evidence="9">
    <location>
        <begin position="153"/>
        <end position="160"/>
    </location>
    <ligand>
        <name>ATP</name>
        <dbReference type="ChEBI" id="CHEBI:30616"/>
    </ligand>
</feature>
<keyword evidence="2 9" id="KW-0547">Nucleotide-binding</keyword>
<dbReference type="PANTHER" id="PTHR13140">
    <property type="entry name" value="MYOSIN"/>
    <property type="match status" value="1"/>
</dbReference>
<dbReference type="GO" id="GO:0030048">
    <property type="term" value="P:actin filament-based movement"/>
    <property type="evidence" value="ECO:0007669"/>
    <property type="project" value="UniProtKB-ARBA"/>
</dbReference>
<dbReference type="InterPro" id="IPR037975">
    <property type="entry name" value="MyosinXI_CBD"/>
</dbReference>
<proteinExistence type="inferred from homology"/>
<sequence length="1382" mass="157696">MNLRKGSKVWAEDRNLAWVAAEVNDFVGKQVQVITSTGKKVLIIPEKLHLRDADDDDHGGVDDMTKLTYLNEPGVLYNLERRYALNEIYTYTGSILIAVNPFTKLPHLYNVHMMEQYKGAPFGELSPHVFAVADASYRAMVNEHKSQSILVSGESGAGKTETTKLIMQYLTYVGGRTVGDDRTVEQQVLESNPLLEAFGNARTVRNDNSSRFGKFVEIQFDTNGRISGAAIRTYLLERSRVVQITDPERNYHCFYQLCASGGDAEKYKLEHPSHFHYLNQSKTYELDGISNAEEYVKTRRAMDIVGISSEDQEAIFRILAAILHLGNIEFSPGKEHDSSVIKDQKSSFHLQIAADLFMCDVKLLLAILCTRSIQTREGNIVKALDCNAAAASRDALAKTVYSRLFDWLVDKINKSVGQDQNSDIQIGVLDIYGFECFDSNSFEQFCINFANEKLQQHFNEHVFKMEQEEYHREEINWSYIDFVDNQDVLDLIEKHVPKIYSSNFLNQTISALPITSQQQLQALMETLNLTEPHYVRCVKPNSLNRPQKFEKLSILHQLRCGGVLEAVRISLAGYPTRRSYAEFVDRFGLLAPELMDGSYDEKVIAEKILRKLKLDNFQLGKNKVFLRAGQIGILDSRRAEVLDSAAKRIQRRLQTFITRRNFKSTRAAASVLQTYCRGCLARKIYEVKRKTAAAVVMQKYVRGWLLRSAYVKLRTAAITLQSSIHGFTRRQKYLYVKRHRAATHIQARWRMRKYRLAFKNRQASIIAIQCLWRRKLAKRELRRLKQEANEAGALRLAKNKLEKRLEDVTLRLQLEKRLRASNEDAKTVEISKLQKTLESLILELDATKLATINECNKNAVLQNQLELSVKEKSALEREIVSNTELKKENAYLKSSMEILESKNAALELALSKAQKERSDAIEKLNEVQQKCSQLQENVKSLEAKLANVEGENHVLRQKALNGTPRSNRAGFLKSNSDKFSAVLALQQSERKAAAYESPTPTKILASFSHGLSESRRPKLTAEKHQENYEFLSSCIKEHLGFKDGKPLAACVIYNCLLHWHAFESERTAIFDYIIEGINEVLKVGDENITLPYWLSNASALLCLLQRNLRSNGFFNATSQRSPRASGLTPRLVHGLKSPFKHVGFDDGLSHMEARYPAILFKQQLTACVEKIFGLIRDNLKKELSQLLNSCIQVPSFFIRKLVTQVFSFINIQLFNSLLLRRECCTFSNGEYVKSGLAELEKWIVNAKDEYAGTSWHELKYIRQAVGFLVIHQKRKKSLEEIKQDLCPALTVRQIYRISTMYFDDKYGTQSVSNDVVAQMREMVDKDNHNMPSNSFLLDDDLSIPFSTEDIDMAIPPIDPSDIALPPFLSDHPCARFLLQHQK</sequence>
<dbReference type="InterPro" id="IPR036961">
    <property type="entry name" value="Kinesin_motor_dom_sf"/>
</dbReference>
<dbReference type="GO" id="GO:0016020">
    <property type="term" value="C:membrane"/>
    <property type="evidence" value="ECO:0007669"/>
    <property type="project" value="TreeGrafter"/>
</dbReference>
<evidence type="ECO:0000256" key="9">
    <source>
        <dbReference type="PROSITE-ProRule" id="PRU00782"/>
    </source>
</evidence>
<accession>A0A218XI07</accession>
<evidence type="ECO:0000259" key="13">
    <source>
        <dbReference type="PROSITE" id="PS51844"/>
    </source>
</evidence>
<keyword evidence="3 9" id="KW-0067">ATP-binding</keyword>
<dbReference type="FunFam" id="1.10.10.820:FF:000001">
    <property type="entry name" value="Myosin heavy chain"/>
    <property type="match status" value="1"/>
</dbReference>
<dbReference type="PROSITE" id="PS51844">
    <property type="entry name" value="SH3_LIKE"/>
    <property type="match status" value="1"/>
</dbReference>
<dbReference type="InterPro" id="IPR001609">
    <property type="entry name" value="Myosin_head_motor_dom-like"/>
</dbReference>
<gene>
    <name evidence="14" type="ORF">CDL15_Pgr009338</name>
</gene>
<dbReference type="Pfam" id="PF01843">
    <property type="entry name" value="DIL"/>
    <property type="match status" value="1"/>
</dbReference>
<feature type="domain" description="Myosin N-terminal SH3-like" evidence="13">
    <location>
        <begin position="4"/>
        <end position="53"/>
    </location>
</feature>
<dbReference type="Gene3D" id="3.30.70.1590">
    <property type="match status" value="1"/>
</dbReference>
<feature type="domain" description="Myosin motor" evidence="12">
    <location>
        <begin position="517"/>
        <end position="639"/>
    </location>
</feature>
<comment type="similarity">
    <text evidence="9">Belongs to the TRAFAC class myosin-kinesin ATPase superfamily. Myosin family.</text>
</comment>
<evidence type="ECO:0000256" key="3">
    <source>
        <dbReference type="ARBA" id="ARBA00022840"/>
    </source>
</evidence>
<dbReference type="PRINTS" id="PR00193">
    <property type="entry name" value="MYOSINHEAVY"/>
</dbReference>
<comment type="caution">
    <text evidence="14">The sequence shown here is derived from an EMBL/GenBank/DDBJ whole genome shotgun (WGS) entry which is preliminary data.</text>
</comment>
<keyword evidence="5 10" id="KW-0175">Coiled coil</keyword>
<evidence type="ECO:0000259" key="11">
    <source>
        <dbReference type="PROSITE" id="PS51126"/>
    </source>
</evidence>